<dbReference type="InterPro" id="IPR002347">
    <property type="entry name" value="SDR_fam"/>
</dbReference>
<dbReference type="STRING" id="1458461.BN1012_Phect2071"/>
<proteinExistence type="inferred from homology"/>
<dbReference type="PANTHER" id="PTHR42879">
    <property type="entry name" value="3-OXOACYL-(ACYL-CARRIER-PROTEIN) REDUCTASE"/>
    <property type="match status" value="1"/>
</dbReference>
<dbReference type="PATRIC" id="fig|1458461.3.peg.2077"/>
<evidence type="ECO:0000256" key="1">
    <source>
        <dbReference type="ARBA" id="ARBA00006484"/>
    </source>
</evidence>
<sequence length="262" mass="27908">MNLGLENRKAIVCASSRGLGRACAVSLLREGAAVTINSRNKDTLDEARTQIAAEAGVDGSRIQAAVGDLNTPEGRDALVAACPDADILVTNNEGPPPGEFTKWELEDWQAALDANMLAPAFMIKALIPGMKERRFGRIINITSAMVKSPNYYMGLSTAARSGLTALCKGLSVDAAPFNVTINNMLPERFDTDRQERMAQFAMAAKGITRDEARAEICETIAAKRMGQPEEFGDACAFLCSAQAGFISGQNLQLDGGSYAGLI</sequence>
<keyword evidence="3" id="KW-1185">Reference proteome</keyword>
<gene>
    <name evidence="2" type="ORF">BN1012_Phect2071</name>
</gene>
<dbReference type="OrthoDB" id="9793325at2"/>
<comment type="similarity">
    <text evidence="1">Belongs to the short-chain dehydrogenases/reductases (SDR) family.</text>
</comment>
<evidence type="ECO:0000313" key="3">
    <source>
        <dbReference type="Proteomes" id="UP000032160"/>
    </source>
</evidence>
<accession>X5MFZ5</accession>
<dbReference type="KEGG" id="pect:BN1012_Phect2071"/>
<evidence type="ECO:0000313" key="2">
    <source>
        <dbReference type="EMBL" id="CDO60284.1"/>
    </source>
</evidence>
<dbReference type="EC" id="1.1.1.100" evidence="2"/>
<dbReference type="RefSeq" id="WP_043948382.1">
    <property type="nucleotide sequence ID" value="NZ_HG966617.1"/>
</dbReference>
<protein>
    <submittedName>
        <fullName evidence="2">3-oxoacyl-[acyl-carrier protein] reductase</fullName>
        <ecNumber evidence="2">1.1.1.100</ecNumber>
    </submittedName>
</protein>
<keyword evidence="2" id="KW-0560">Oxidoreductase</keyword>
<dbReference type="Pfam" id="PF13561">
    <property type="entry name" value="adh_short_C2"/>
    <property type="match status" value="1"/>
</dbReference>
<reference evidence="2 3" key="1">
    <citation type="journal article" date="2014" name="Front. Genet.">
        <title>Genome and metabolic network of "Candidatus Phaeomarinobacter ectocarpi" Ec32, a new candidate genus of Alphaproteobacteria frequently associated with brown algae.</title>
        <authorList>
            <person name="Dittami S.M."/>
            <person name="Barbeyron T."/>
            <person name="Boyen C."/>
            <person name="Cambefort J."/>
            <person name="Collet G."/>
            <person name="Delage L."/>
            <person name="Gobet A."/>
            <person name="Groisillier A."/>
            <person name="Leblanc C."/>
            <person name="Michel G."/>
            <person name="Scornet D."/>
            <person name="Siegel A."/>
            <person name="Tapia J.E."/>
            <person name="Tonon T."/>
        </authorList>
    </citation>
    <scope>NUCLEOTIDE SEQUENCE [LARGE SCALE GENOMIC DNA]</scope>
    <source>
        <strain evidence="2 3">Ec32</strain>
    </source>
</reference>
<dbReference type="SUPFAM" id="SSF51735">
    <property type="entry name" value="NAD(P)-binding Rossmann-fold domains"/>
    <property type="match status" value="1"/>
</dbReference>
<dbReference type="PRINTS" id="PR00081">
    <property type="entry name" value="GDHRDH"/>
</dbReference>
<dbReference type="GO" id="GO:0004316">
    <property type="term" value="F:3-oxoacyl-[acyl-carrier-protein] reductase (NADPH) activity"/>
    <property type="evidence" value="ECO:0007669"/>
    <property type="project" value="UniProtKB-EC"/>
</dbReference>
<dbReference type="InterPro" id="IPR036291">
    <property type="entry name" value="NAD(P)-bd_dom_sf"/>
</dbReference>
<dbReference type="PANTHER" id="PTHR42879:SF6">
    <property type="entry name" value="NADPH-DEPENDENT REDUCTASE BACG"/>
    <property type="match status" value="1"/>
</dbReference>
<dbReference type="Proteomes" id="UP000032160">
    <property type="component" value="Chromosome I"/>
</dbReference>
<dbReference type="AlphaFoldDB" id="X5MFZ5"/>
<dbReference type="Gene3D" id="3.40.50.720">
    <property type="entry name" value="NAD(P)-binding Rossmann-like Domain"/>
    <property type="match status" value="1"/>
</dbReference>
<dbReference type="EMBL" id="HG966617">
    <property type="protein sequence ID" value="CDO60284.1"/>
    <property type="molecule type" value="Genomic_DNA"/>
</dbReference>
<organism evidence="2 3">
    <name type="scientific">Candidatus Phaeomarinibacter ectocarpi</name>
    <dbReference type="NCBI Taxonomy" id="1458461"/>
    <lineage>
        <taxon>Bacteria</taxon>
        <taxon>Pseudomonadati</taxon>
        <taxon>Pseudomonadota</taxon>
        <taxon>Alphaproteobacteria</taxon>
        <taxon>Hyphomicrobiales</taxon>
        <taxon>Parvibaculaceae</taxon>
        <taxon>Candidatus Phaeomarinibacter</taxon>
    </lineage>
</organism>
<dbReference type="HOGENOM" id="CLU_010194_1_2_5"/>
<dbReference type="InterPro" id="IPR050259">
    <property type="entry name" value="SDR"/>
</dbReference>
<name>X5MFZ5_9HYPH</name>